<evidence type="ECO:0000313" key="1">
    <source>
        <dbReference type="EnsemblPlants" id="LPERR11G11670.1"/>
    </source>
</evidence>
<evidence type="ECO:0000313" key="2">
    <source>
        <dbReference type="Proteomes" id="UP000032180"/>
    </source>
</evidence>
<dbReference type="PANTHER" id="PTHR32387">
    <property type="entry name" value="WU:FJ29H11"/>
    <property type="match status" value="1"/>
</dbReference>
<reference evidence="1 2" key="1">
    <citation type="submission" date="2012-08" db="EMBL/GenBank/DDBJ databases">
        <title>Oryza genome evolution.</title>
        <authorList>
            <person name="Wing R.A."/>
        </authorList>
    </citation>
    <scope>NUCLEOTIDE SEQUENCE</scope>
</reference>
<sequence>MSPPPPPREHVERIRRERFFIGRGERNPLAEDMHQAVSYLSQEIYSKDVHFLMELIQQYSLAMGSGIGFKSVFLISRQPHIFSNGYKIKFNEEPSSECNIGYIVPE</sequence>
<name>A0A0D9XSE3_9ORYZ</name>
<organism evidence="1 2">
    <name type="scientific">Leersia perrieri</name>
    <dbReference type="NCBI Taxonomy" id="77586"/>
    <lineage>
        <taxon>Eukaryota</taxon>
        <taxon>Viridiplantae</taxon>
        <taxon>Streptophyta</taxon>
        <taxon>Embryophyta</taxon>
        <taxon>Tracheophyta</taxon>
        <taxon>Spermatophyta</taxon>
        <taxon>Magnoliopsida</taxon>
        <taxon>Liliopsida</taxon>
        <taxon>Poales</taxon>
        <taxon>Poaceae</taxon>
        <taxon>BOP clade</taxon>
        <taxon>Oryzoideae</taxon>
        <taxon>Oryzeae</taxon>
        <taxon>Oryzinae</taxon>
        <taxon>Leersia</taxon>
    </lineage>
</organism>
<keyword evidence="2" id="KW-1185">Reference proteome</keyword>
<dbReference type="eggNOG" id="ENOG502QXH2">
    <property type="taxonomic scope" value="Eukaryota"/>
</dbReference>
<dbReference type="EnsemblPlants" id="LPERR11G11670.1">
    <property type="protein sequence ID" value="LPERR11G11670.1"/>
    <property type="gene ID" value="LPERR11G11670"/>
</dbReference>
<proteinExistence type="predicted"/>
<reference evidence="2" key="2">
    <citation type="submission" date="2013-12" db="EMBL/GenBank/DDBJ databases">
        <authorList>
            <person name="Yu Y."/>
            <person name="Lee S."/>
            <person name="de Baynast K."/>
            <person name="Wissotski M."/>
            <person name="Liu L."/>
            <person name="Talag J."/>
            <person name="Goicoechea J."/>
            <person name="Angelova A."/>
            <person name="Jetty R."/>
            <person name="Kudrna D."/>
            <person name="Golser W."/>
            <person name="Rivera L."/>
            <person name="Zhang J."/>
            <person name="Wing R."/>
        </authorList>
    </citation>
    <scope>NUCLEOTIDE SEQUENCE</scope>
</reference>
<dbReference type="STRING" id="77586.A0A0D9XSE3"/>
<dbReference type="InterPro" id="IPR052957">
    <property type="entry name" value="Auxin_embryo_med"/>
</dbReference>
<protein>
    <submittedName>
        <fullName evidence="1">Uncharacterized protein</fullName>
    </submittedName>
</protein>
<reference evidence="1" key="3">
    <citation type="submission" date="2015-04" db="UniProtKB">
        <authorList>
            <consortium name="EnsemblPlants"/>
        </authorList>
    </citation>
    <scope>IDENTIFICATION</scope>
</reference>
<accession>A0A0D9XSE3</accession>
<dbReference type="HOGENOM" id="CLU_2227009_0_0_1"/>
<dbReference type="PANTHER" id="PTHR32387:SF3">
    <property type="entry name" value="ATP_DNA BINDING PROTEIN"/>
    <property type="match status" value="1"/>
</dbReference>
<dbReference type="Proteomes" id="UP000032180">
    <property type="component" value="Chromosome 11"/>
</dbReference>
<dbReference type="Gramene" id="LPERR11G11670.1">
    <property type="protein sequence ID" value="LPERR11G11670.1"/>
    <property type="gene ID" value="LPERR11G11670"/>
</dbReference>
<dbReference type="AlphaFoldDB" id="A0A0D9XSE3"/>